<evidence type="ECO:0000313" key="5">
    <source>
        <dbReference type="Proteomes" id="UP000198916"/>
    </source>
</evidence>
<dbReference type="OrthoDB" id="945117at2"/>
<organism evidence="4 5">
    <name type="scientific">Parapedobacter koreensis</name>
    <dbReference type="NCBI Taxonomy" id="332977"/>
    <lineage>
        <taxon>Bacteria</taxon>
        <taxon>Pseudomonadati</taxon>
        <taxon>Bacteroidota</taxon>
        <taxon>Sphingobacteriia</taxon>
        <taxon>Sphingobacteriales</taxon>
        <taxon>Sphingobacteriaceae</taxon>
        <taxon>Parapedobacter</taxon>
    </lineage>
</organism>
<evidence type="ECO:0000256" key="1">
    <source>
        <dbReference type="ARBA" id="ARBA00022729"/>
    </source>
</evidence>
<dbReference type="RefSeq" id="WP_090603112.1">
    <property type="nucleotide sequence ID" value="NZ_FNZR01000002.1"/>
</dbReference>
<dbReference type="InterPro" id="IPR011250">
    <property type="entry name" value="OMP/PagP_B-barrel"/>
</dbReference>
<dbReference type="Proteomes" id="UP000198916">
    <property type="component" value="Unassembled WGS sequence"/>
</dbReference>
<dbReference type="EMBL" id="FNZR01000002">
    <property type="protein sequence ID" value="SEK55588.1"/>
    <property type="molecule type" value="Genomic_DNA"/>
</dbReference>
<proteinExistence type="predicted"/>
<name>A0A1H7HZK6_9SPHI</name>
<reference evidence="5" key="1">
    <citation type="submission" date="2016-10" db="EMBL/GenBank/DDBJ databases">
        <authorList>
            <person name="Varghese N."/>
            <person name="Submissions S."/>
        </authorList>
    </citation>
    <scope>NUCLEOTIDE SEQUENCE [LARGE SCALE GENOMIC DNA]</scope>
    <source>
        <strain evidence="5">Jip14</strain>
    </source>
</reference>
<dbReference type="Gene3D" id="2.40.160.20">
    <property type="match status" value="1"/>
</dbReference>
<gene>
    <name evidence="4" type="ORF">SAMN05421740_10268</name>
</gene>
<evidence type="ECO:0000313" key="4">
    <source>
        <dbReference type="EMBL" id="SEK55588.1"/>
    </source>
</evidence>
<dbReference type="STRING" id="332977.SAMN05421740_10268"/>
<evidence type="ECO:0000259" key="3">
    <source>
        <dbReference type="Pfam" id="PF13505"/>
    </source>
</evidence>
<keyword evidence="1 2" id="KW-0732">Signal</keyword>
<feature type="domain" description="Outer membrane protein beta-barrel" evidence="3">
    <location>
        <begin position="8"/>
        <end position="185"/>
    </location>
</feature>
<dbReference type="InterPro" id="IPR027385">
    <property type="entry name" value="Beta-barrel_OMP"/>
</dbReference>
<accession>A0A1H7HZK6</accession>
<keyword evidence="5" id="KW-1185">Reference proteome</keyword>
<protein>
    <submittedName>
        <fullName evidence="4">Outer membrane protein beta-barrel domain-containing protein</fullName>
    </submittedName>
</protein>
<evidence type="ECO:0000256" key="2">
    <source>
        <dbReference type="SAM" id="SignalP"/>
    </source>
</evidence>
<dbReference type="AlphaFoldDB" id="A0A1H7HZK6"/>
<dbReference type="SUPFAM" id="SSF56925">
    <property type="entry name" value="OMPA-like"/>
    <property type="match status" value="1"/>
</dbReference>
<feature type="chain" id="PRO_5011731731" evidence="2">
    <location>
        <begin position="21"/>
        <end position="198"/>
    </location>
</feature>
<dbReference type="Pfam" id="PF13505">
    <property type="entry name" value="OMP_b-brl"/>
    <property type="match status" value="1"/>
</dbReference>
<feature type="signal peptide" evidence="2">
    <location>
        <begin position="1"/>
        <end position="20"/>
    </location>
</feature>
<sequence>MKKLFLTLSAAIAVTFAANAQTEKGKIILGGNVSYDYSKIKDLDTEGHSLSIVPSAGYFVSDNLAVGTGLGYSYEKNTVDADIFGSSNTVHAFSVAPFARLYKGDGNFKFFGQLSVPMAWGTAKADDTKLGNIETYGVELAPGFAYFPTSKIGIELSVRGLYYQNASIKPEEGSNVTSNSFGLNADSFAPKLGVQFYF</sequence>